<dbReference type="Proteomes" id="UP001060085">
    <property type="component" value="Linkage Group LG05"/>
</dbReference>
<evidence type="ECO:0000313" key="1">
    <source>
        <dbReference type="EMBL" id="KAI5664068.1"/>
    </source>
</evidence>
<protein>
    <submittedName>
        <fullName evidence="1">Uncharacterized protein</fullName>
    </submittedName>
</protein>
<evidence type="ECO:0000313" key="2">
    <source>
        <dbReference type="Proteomes" id="UP001060085"/>
    </source>
</evidence>
<comment type="caution">
    <text evidence="1">The sequence shown here is derived from an EMBL/GenBank/DDBJ whole genome shotgun (WGS) entry which is preliminary data.</text>
</comment>
<keyword evidence="2" id="KW-1185">Reference proteome</keyword>
<accession>A0ACC0AW33</accession>
<gene>
    <name evidence="1" type="ORF">M9H77_23391</name>
</gene>
<organism evidence="1 2">
    <name type="scientific">Catharanthus roseus</name>
    <name type="common">Madagascar periwinkle</name>
    <name type="synonym">Vinca rosea</name>
    <dbReference type="NCBI Taxonomy" id="4058"/>
    <lineage>
        <taxon>Eukaryota</taxon>
        <taxon>Viridiplantae</taxon>
        <taxon>Streptophyta</taxon>
        <taxon>Embryophyta</taxon>
        <taxon>Tracheophyta</taxon>
        <taxon>Spermatophyta</taxon>
        <taxon>Magnoliopsida</taxon>
        <taxon>eudicotyledons</taxon>
        <taxon>Gunneridae</taxon>
        <taxon>Pentapetalae</taxon>
        <taxon>asterids</taxon>
        <taxon>lamiids</taxon>
        <taxon>Gentianales</taxon>
        <taxon>Apocynaceae</taxon>
        <taxon>Rauvolfioideae</taxon>
        <taxon>Vinceae</taxon>
        <taxon>Catharanthinae</taxon>
        <taxon>Catharanthus</taxon>
    </lineage>
</organism>
<name>A0ACC0AW33_CATRO</name>
<reference evidence="2" key="1">
    <citation type="journal article" date="2023" name="Nat. Plants">
        <title>Single-cell RNA sequencing provides a high-resolution roadmap for understanding the multicellular compartmentation of specialized metabolism.</title>
        <authorList>
            <person name="Sun S."/>
            <person name="Shen X."/>
            <person name="Li Y."/>
            <person name="Li Y."/>
            <person name="Wang S."/>
            <person name="Li R."/>
            <person name="Zhang H."/>
            <person name="Shen G."/>
            <person name="Guo B."/>
            <person name="Wei J."/>
            <person name="Xu J."/>
            <person name="St-Pierre B."/>
            <person name="Chen S."/>
            <person name="Sun C."/>
        </authorList>
    </citation>
    <scope>NUCLEOTIDE SEQUENCE [LARGE SCALE GENOMIC DNA]</scope>
</reference>
<proteinExistence type="predicted"/>
<dbReference type="EMBL" id="CM044705">
    <property type="protein sequence ID" value="KAI5664068.1"/>
    <property type="molecule type" value="Genomic_DNA"/>
</dbReference>
<sequence length="108" mass="12371">MHYLWTIPPHHVKEWIHILIEFEQIQQHSIPITRDINTTSITEHITVVTLIVSDEPSMLYTTVNNEDNEVDQSNGDDDVSSQSESDDGNDPKEGELQTPVNHINPVTW</sequence>